<keyword evidence="2" id="KW-1185">Reference proteome</keyword>
<organism evidence="1 2">
    <name type="scientific">Vigna angularis var. angularis</name>
    <dbReference type="NCBI Taxonomy" id="157739"/>
    <lineage>
        <taxon>Eukaryota</taxon>
        <taxon>Viridiplantae</taxon>
        <taxon>Streptophyta</taxon>
        <taxon>Embryophyta</taxon>
        <taxon>Tracheophyta</taxon>
        <taxon>Spermatophyta</taxon>
        <taxon>Magnoliopsida</taxon>
        <taxon>eudicotyledons</taxon>
        <taxon>Gunneridae</taxon>
        <taxon>Pentapetalae</taxon>
        <taxon>rosids</taxon>
        <taxon>fabids</taxon>
        <taxon>Fabales</taxon>
        <taxon>Fabaceae</taxon>
        <taxon>Papilionoideae</taxon>
        <taxon>50 kb inversion clade</taxon>
        <taxon>NPAAA clade</taxon>
        <taxon>indigoferoid/millettioid clade</taxon>
        <taxon>Phaseoleae</taxon>
        <taxon>Vigna</taxon>
    </lineage>
</organism>
<dbReference type="AlphaFoldDB" id="A0A0S3SNB0"/>
<dbReference type="EMBL" id="AP015041">
    <property type="protein sequence ID" value="BAT94321.1"/>
    <property type="molecule type" value="Genomic_DNA"/>
</dbReference>
<sequence>MKRKRELERNLCREREREANGSKVALRVMIIPCIKMLLHSTLEWLPLFVPWFKKPIDYCNCFSLFLLIPSCFSW</sequence>
<dbReference type="Proteomes" id="UP000291084">
    <property type="component" value="Chromosome 8"/>
</dbReference>
<evidence type="ECO:0000313" key="1">
    <source>
        <dbReference type="EMBL" id="BAT94321.1"/>
    </source>
</evidence>
<protein>
    <submittedName>
        <fullName evidence="1">Uncharacterized protein</fullName>
    </submittedName>
</protein>
<name>A0A0S3SNB0_PHAAN</name>
<accession>A0A0S3SNB0</accession>
<reference evidence="1 2" key="1">
    <citation type="journal article" date="2015" name="Sci. Rep.">
        <title>The power of single molecule real-time sequencing technology in the de novo assembly of a eukaryotic genome.</title>
        <authorList>
            <person name="Sakai H."/>
            <person name="Naito K."/>
            <person name="Ogiso-Tanaka E."/>
            <person name="Takahashi Y."/>
            <person name="Iseki K."/>
            <person name="Muto C."/>
            <person name="Satou K."/>
            <person name="Teruya K."/>
            <person name="Shiroma A."/>
            <person name="Shimoji M."/>
            <person name="Hirano T."/>
            <person name="Itoh T."/>
            <person name="Kaga A."/>
            <person name="Tomooka N."/>
        </authorList>
    </citation>
    <scope>NUCLEOTIDE SEQUENCE [LARGE SCALE GENOMIC DNA]</scope>
    <source>
        <strain evidence="2">cv. Shumari</strain>
    </source>
</reference>
<evidence type="ECO:0000313" key="2">
    <source>
        <dbReference type="Proteomes" id="UP000291084"/>
    </source>
</evidence>
<proteinExistence type="predicted"/>
<gene>
    <name evidence="1" type="primary">Vigan.08G091300</name>
    <name evidence="1" type="ORF">VIGAN_08091300</name>
</gene>